<feature type="domain" description="Calpain catalytic" evidence="8">
    <location>
        <begin position="244"/>
        <end position="544"/>
    </location>
</feature>
<dbReference type="SMART" id="SM00230">
    <property type="entry name" value="CysPc"/>
    <property type="match status" value="1"/>
</dbReference>
<dbReference type="SUPFAM" id="SSF54001">
    <property type="entry name" value="Cysteine proteinases"/>
    <property type="match status" value="1"/>
</dbReference>
<dbReference type="InterPro" id="IPR022684">
    <property type="entry name" value="Calpain_cysteine_protease"/>
</dbReference>
<keyword evidence="4 6" id="KW-0788">Thiol protease</keyword>
<dbReference type="SUPFAM" id="SSF116846">
    <property type="entry name" value="MIT domain"/>
    <property type="match status" value="2"/>
</dbReference>
<sequence>MDVSALELDAVSFASIAVRLDQEGNQDEAIFYYLEAAEALRNAGQAGSKMAVVEKAMEYLDRVEQLKQIRTGGGTFQMKTQQQIDLERARFLIEQAFEEDENDNKEEAAELYMEAVELCLKARKETTDGELQAKLGKLATDAIERAEQLKKKQATTQRGASPQRPATNRAVPPLGIAGLNLSDDTPANRGSGGGGGGKKSPTGGGGKYTAEEIKVLRHTSNINGRSYVPFMSVDLKERFAFPVPFSDKHGKLALSPKQKTRFARWVRPDEFCSSPQMIMAISSFSIKQTVVSDCSFVASLGISAAYERRFKKKLITSIIYPQNKRGEPQYNPCGKYMVKLNINGVHRKVIIDDFLPMDQYGELLCSFSNNRNELWVSLLEKAYMKVMGGYDFPGSNSNIDLHALTGWIPERVPIREGSDDFNKNGVFNMMKSRFHKGECLITVATGEISKADEDRTGLVCTHAYALLDIREHKGLKMIQLKNPWSHLRWKGRYSEQDSDRWTPELQKAFNYDVKTAQSYDNGVFWIDYDSLCHFFDVIYINWNPEMFRFTTCMHDVWLAKEGPKKDLYSLGDNPQYRLEVKGPKGGAAVWVLLTRHITDKDDFAVNKEYITNLVYKTGGRKVFYPNDPRPYIDGVRINSPHYLCKISVKDPGTSLYTLVISQYEKSNNIYYTLRIYSTCEFNLTKVPEPYKHEKTVSGQWKGSSAGGCGNNPATYPNNPVFQFTLQNSANNNHVLLELKGPKQYSVGFDVKTVTLTGDAESPGAFQRAASGDFRHGYCVLELENVPGGTYNLTPCTFRAGQEGPFLLTVSSSCPFTVAQIK</sequence>
<keyword evidence="9" id="KW-1185">Reference proteome</keyword>
<evidence type="ECO:0000256" key="1">
    <source>
        <dbReference type="ARBA" id="ARBA00007623"/>
    </source>
</evidence>
<protein>
    <submittedName>
        <fullName evidence="10">Calpain-7-like</fullName>
    </submittedName>
</protein>
<feature type="compositionally biased region" description="Gly residues" evidence="7">
    <location>
        <begin position="190"/>
        <end position="206"/>
    </location>
</feature>
<feature type="active site" evidence="5 6">
    <location>
        <position position="294"/>
    </location>
</feature>
<dbReference type="SMART" id="SM00745">
    <property type="entry name" value="MIT"/>
    <property type="match status" value="2"/>
</dbReference>
<accession>A0A6P5AI17</accession>
<dbReference type="SMART" id="SM00720">
    <property type="entry name" value="calpain_III"/>
    <property type="match status" value="1"/>
</dbReference>
<dbReference type="Gene3D" id="1.20.58.80">
    <property type="entry name" value="Phosphotransferase system, lactose/cellobiose-type IIA subunit"/>
    <property type="match status" value="2"/>
</dbReference>
<evidence type="ECO:0000259" key="8">
    <source>
        <dbReference type="PROSITE" id="PS50203"/>
    </source>
</evidence>
<dbReference type="GO" id="GO:0004198">
    <property type="term" value="F:calcium-dependent cysteine-type endopeptidase activity"/>
    <property type="evidence" value="ECO:0007669"/>
    <property type="project" value="InterPro"/>
</dbReference>
<dbReference type="InterPro" id="IPR022683">
    <property type="entry name" value="Calpain_III"/>
</dbReference>
<dbReference type="KEGG" id="bbel:109486538"/>
<dbReference type="Pfam" id="PF01067">
    <property type="entry name" value="Calpain_III"/>
    <property type="match status" value="1"/>
</dbReference>
<dbReference type="InterPro" id="IPR036181">
    <property type="entry name" value="MIT_dom_sf"/>
</dbReference>
<keyword evidence="2 6" id="KW-0645">Protease</keyword>
<name>A0A6P5AI17_BRABE</name>
<evidence type="ECO:0000256" key="6">
    <source>
        <dbReference type="PROSITE-ProRule" id="PRU00239"/>
    </source>
</evidence>
<dbReference type="Pfam" id="PF00648">
    <property type="entry name" value="Peptidase_C2"/>
    <property type="match status" value="1"/>
</dbReference>
<dbReference type="OrthoDB" id="167576at2759"/>
<evidence type="ECO:0000313" key="9">
    <source>
        <dbReference type="Proteomes" id="UP000515135"/>
    </source>
</evidence>
<organism evidence="9 10">
    <name type="scientific">Branchiostoma belcheri</name>
    <name type="common">Amphioxus</name>
    <dbReference type="NCBI Taxonomy" id="7741"/>
    <lineage>
        <taxon>Eukaryota</taxon>
        <taxon>Metazoa</taxon>
        <taxon>Chordata</taxon>
        <taxon>Cephalochordata</taxon>
        <taxon>Leptocardii</taxon>
        <taxon>Amphioxiformes</taxon>
        <taxon>Branchiostomatidae</taxon>
        <taxon>Branchiostoma</taxon>
    </lineage>
</organism>
<dbReference type="InterPro" id="IPR038765">
    <property type="entry name" value="Papain-like_cys_pep_sf"/>
</dbReference>
<evidence type="ECO:0000313" key="10">
    <source>
        <dbReference type="RefSeq" id="XP_019645934.1"/>
    </source>
</evidence>
<dbReference type="RefSeq" id="XP_019645934.1">
    <property type="nucleotide sequence ID" value="XM_019790375.1"/>
</dbReference>
<evidence type="ECO:0000256" key="3">
    <source>
        <dbReference type="ARBA" id="ARBA00022801"/>
    </source>
</evidence>
<evidence type="ECO:0000256" key="5">
    <source>
        <dbReference type="PIRSR" id="PIRSR622684-1"/>
    </source>
</evidence>
<feature type="region of interest" description="Disordered" evidence="7">
    <location>
        <begin position="148"/>
        <end position="206"/>
    </location>
</feature>
<dbReference type="InterPro" id="IPR001300">
    <property type="entry name" value="Peptidase_C2_calpain_cat"/>
</dbReference>
<dbReference type="Gene3D" id="3.90.70.10">
    <property type="entry name" value="Cysteine proteinases"/>
    <property type="match status" value="1"/>
</dbReference>
<gene>
    <name evidence="10" type="primary">LOC109486538</name>
</gene>
<proteinExistence type="inferred from homology"/>
<dbReference type="PANTHER" id="PTHR46143">
    <property type="entry name" value="CALPAIN-7"/>
    <property type="match status" value="1"/>
</dbReference>
<dbReference type="GO" id="GO:0006508">
    <property type="term" value="P:proteolysis"/>
    <property type="evidence" value="ECO:0007669"/>
    <property type="project" value="UniProtKB-KW"/>
</dbReference>
<evidence type="ECO:0000256" key="4">
    <source>
        <dbReference type="ARBA" id="ARBA00022807"/>
    </source>
</evidence>
<dbReference type="InterPro" id="IPR007330">
    <property type="entry name" value="MIT_dom"/>
</dbReference>
<dbReference type="InterPro" id="IPR051297">
    <property type="entry name" value="PalB/RIM13"/>
</dbReference>
<dbReference type="Gene3D" id="2.60.120.380">
    <property type="match status" value="2"/>
</dbReference>
<dbReference type="InterPro" id="IPR036213">
    <property type="entry name" value="Calpain_III_sf"/>
</dbReference>
<reference evidence="10" key="1">
    <citation type="submission" date="2025-08" db="UniProtKB">
        <authorList>
            <consortium name="RefSeq"/>
        </authorList>
    </citation>
    <scope>IDENTIFICATION</scope>
    <source>
        <tissue evidence="10">Gonad</tissue>
    </source>
</reference>
<dbReference type="Pfam" id="PF04212">
    <property type="entry name" value="MIT"/>
    <property type="match status" value="2"/>
</dbReference>
<keyword evidence="3 6" id="KW-0378">Hydrolase</keyword>
<dbReference type="PRINTS" id="PR00704">
    <property type="entry name" value="CALPAIN"/>
</dbReference>
<dbReference type="PROSITE" id="PS50203">
    <property type="entry name" value="CALPAIN_CAT"/>
    <property type="match status" value="1"/>
</dbReference>
<feature type="active site" evidence="5 6">
    <location>
        <position position="462"/>
    </location>
</feature>
<dbReference type="CDD" id="cd00044">
    <property type="entry name" value="CysPc"/>
    <property type="match status" value="1"/>
</dbReference>
<dbReference type="Proteomes" id="UP000515135">
    <property type="component" value="Unplaced"/>
</dbReference>
<evidence type="ECO:0000256" key="2">
    <source>
        <dbReference type="ARBA" id="ARBA00022670"/>
    </source>
</evidence>
<evidence type="ECO:0000256" key="7">
    <source>
        <dbReference type="SAM" id="MobiDB-lite"/>
    </source>
</evidence>
<dbReference type="AlphaFoldDB" id="A0A6P5AI17"/>
<dbReference type="GeneID" id="109486538"/>
<dbReference type="PANTHER" id="PTHR46143:SF1">
    <property type="entry name" value="CALPAIN-7"/>
    <property type="match status" value="1"/>
</dbReference>
<dbReference type="SUPFAM" id="SSF49758">
    <property type="entry name" value="Calpain large subunit, middle domain (domain III)"/>
    <property type="match status" value="2"/>
</dbReference>
<dbReference type="InterPro" id="IPR022682">
    <property type="entry name" value="Calpain_domain_III"/>
</dbReference>
<feature type="active site" evidence="5 6">
    <location>
        <position position="482"/>
    </location>
</feature>
<feature type="compositionally biased region" description="Polar residues" evidence="7">
    <location>
        <begin position="154"/>
        <end position="166"/>
    </location>
</feature>
<comment type="similarity">
    <text evidence="1">Belongs to the peptidase C2 family.</text>
</comment>